<dbReference type="InterPro" id="IPR017871">
    <property type="entry name" value="ABC_transporter-like_CS"/>
</dbReference>
<evidence type="ECO:0000313" key="8">
    <source>
        <dbReference type="EMBL" id="EHN12112.1"/>
    </source>
</evidence>
<keyword evidence="2 5" id="KW-0812">Transmembrane</keyword>
<dbReference type="Proteomes" id="UP000005143">
    <property type="component" value="Unassembled WGS sequence"/>
</dbReference>
<comment type="subcellular location">
    <subcellularLocation>
        <location evidence="1">Cell membrane</location>
        <topology evidence="1">Multi-pass membrane protein</topology>
    </subcellularLocation>
</comment>
<gene>
    <name evidence="8" type="ORF">PAI11_10150</name>
</gene>
<dbReference type="PATRIC" id="fig|1097667.3.peg.1013"/>
<name>H0E2K2_9ACTN</name>
<evidence type="ECO:0000259" key="6">
    <source>
        <dbReference type="PROSITE" id="PS50893"/>
    </source>
</evidence>
<evidence type="ECO:0000256" key="2">
    <source>
        <dbReference type="ARBA" id="ARBA00022692"/>
    </source>
</evidence>
<evidence type="ECO:0000259" key="7">
    <source>
        <dbReference type="PROSITE" id="PS50929"/>
    </source>
</evidence>
<dbReference type="PROSITE" id="PS50893">
    <property type="entry name" value="ABC_TRANSPORTER_2"/>
    <property type="match status" value="1"/>
</dbReference>
<keyword evidence="8" id="KW-0067">ATP-binding</keyword>
<dbReference type="Gene3D" id="1.20.1560.10">
    <property type="entry name" value="ABC transporter type 1, transmembrane domain"/>
    <property type="match status" value="1"/>
</dbReference>
<keyword evidence="8" id="KW-0547">Nucleotide-binding</keyword>
<dbReference type="Pfam" id="PF00664">
    <property type="entry name" value="ABC_membrane"/>
    <property type="match status" value="1"/>
</dbReference>
<dbReference type="PROSITE" id="PS50929">
    <property type="entry name" value="ABC_TM1F"/>
    <property type="match status" value="1"/>
</dbReference>
<dbReference type="SUPFAM" id="SSF52540">
    <property type="entry name" value="P-loop containing nucleoside triphosphate hydrolases"/>
    <property type="match status" value="1"/>
</dbReference>
<dbReference type="InterPro" id="IPR036640">
    <property type="entry name" value="ABC1_TM_sf"/>
</dbReference>
<feature type="transmembrane region" description="Helical" evidence="5">
    <location>
        <begin position="148"/>
        <end position="168"/>
    </location>
</feature>
<dbReference type="PANTHER" id="PTHR43394:SF1">
    <property type="entry name" value="ATP-BINDING CASSETTE SUB-FAMILY B MEMBER 10, MITOCHONDRIAL"/>
    <property type="match status" value="1"/>
</dbReference>
<dbReference type="PANTHER" id="PTHR43394">
    <property type="entry name" value="ATP-DEPENDENT PERMEASE MDL1, MITOCHONDRIAL"/>
    <property type="match status" value="1"/>
</dbReference>
<dbReference type="GO" id="GO:0005886">
    <property type="term" value="C:plasma membrane"/>
    <property type="evidence" value="ECO:0007669"/>
    <property type="project" value="UniProtKB-SubCell"/>
</dbReference>
<evidence type="ECO:0000256" key="1">
    <source>
        <dbReference type="ARBA" id="ARBA00004651"/>
    </source>
</evidence>
<feature type="transmembrane region" description="Helical" evidence="5">
    <location>
        <begin position="25"/>
        <end position="50"/>
    </location>
</feature>
<evidence type="ECO:0000256" key="4">
    <source>
        <dbReference type="ARBA" id="ARBA00023136"/>
    </source>
</evidence>
<feature type="transmembrane region" description="Helical" evidence="5">
    <location>
        <begin position="174"/>
        <end position="194"/>
    </location>
</feature>
<dbReference type="Gene3D" id="3.40.50.300">
    <property type="entry name" value="P-loop containing nucleotide triphosphate hydrolases"/>
    <property type="match status" value="1"/>
</dbReference>
<feature type="transmembrane region" description="Helical" evidence="5">
    <location>
        <begin position="62"/>
        <end position="82"/>
    </location>
</feature>
<dbReference type="InterPro" id="IPR027417">
    <property type="entry name" value="P-loop_NTPase"/>
</dbReference>
<accession>H0E2K2</accession>
<dbReference type="InterPro" id="IPR011527">
    <property type="entry name" value="ABC1_TM_dom"/>
</dbReference>
<dbReference type="InterPro" id="IPR039421">
    <property type="entry name" value="Type_1_exporter"/>
</dbReference>
<dbReference type="GO" id="GO:0016887">
    <property type="term" value="F:ATP hydrolysis activity"/>
    <property type="evidence" value="ECO:0007669"/>
    <property type="project" value="InterPro"/>
</dbReference>
<reference evidence="8 9" key="1">
    <citation type="journal article" date="2013" name="Biodegradation">
        <title>Quantitative proteomic analysis of ibuprofen-degrading Patulibacter sp. strain I11.</title>
        <authorList>
            <person name="Almeida B."/>
            <person name="Kjeldal H."/>
            <person name="Lolas I."/>
            <person name="Knudsen A.D."/>
            <person name="Carvalho G."/>
            <person name="Nielsen K.L."/>
            <person name="Barreto Crespo M.T."/>
            <person name="Stensballe A."/>
            <person name="Nielsen J.L."/>
        </authorList>
    </citation>
    <scope>NUCLEOTIDE SEQUENCE [LARGE SCALE GENOMIC DNA]</scope>
    <source>
        <strain evidence="8 9">I11</strain>
    </source>
</reference>
<feature type="domain" description="ABC transporter" evidence="6">
    <location>
        <begin position="343"/>
        <end position="579"/>
    </location>
</feature>
<dbReference type="GO" id="GO:0015421">
    <property type="term" value="F:ABC-type oligopeptide transporter activity"/>
    <property type="evidence" value="ECO:0007669"/>
    <property type="project" value="TreeGrafter"/>
</dbReference>
<dbReference type="AlphaFoldDB" id="H0E2K2"/>
<proteinExistence type="predicted"/>
<dbReference type="GO" id="GO:0005524">
    <property type="term" value="F:ATP binding"/>
    <property type="evidence" value="ECO:0007669"/>
    <property type="project" value="UniProtKB-KW"/>
</dbReference>
<evidence type="ECO:0000256" key="3">
    <source>
        <dbReference type="ARBA" id="ARBA00022989"/>
    </source>
</evidence>
<keyword evidence="4 5" id="KW-0472">Membrane</keyword>
<evidence type="ECO:0000313" key="9">
    <source>
        <dbReference type="Proteomes" id="UP000005143"/>
    </source>
</evidence>
<dbReference type="EMBL" id="AGUD01000046">
    <property type="protein sequence ID" value="EHN12112.1"/>
    <property type="molecule type" value="Genomic_DNA"/>
</dbReference>
<organism evidence="8 9">
    <name type="scientific">Patulibacter medicamentivorans</name>
    <dbReference type="NCBI Taxonomy" id="1097667"/>
    <lineage>
        <taxon>Bacteria</taxon>
        <taxon>Bacillati</taxon>
        <taxon>Actinomycetota</taxon>
        <taxon>Thermoleophilia</taxon>
        <taxon>Solirubrobacterales</taxon>
        <taxon>Patulibacteraceae</taxon>
        <taxon>Patulibacter</taxon>
    </lineage>
</organism>
<keyword evidence="3 5" id="KW-1133">Transmembrane helix</keyword>
<dbReference type="InterPro" id="IPR003439">
    <property type="entry name" value="ABC_transporter-like_ATP-bd"/>
</dbReference>
<dbReference type="OrthoDB" id="4966664at2"/>
<protein>
    <submittedName>
        <fullName evidence="8">ABC transporter protein ATP-binding component</fullName>
    </submittedName>
</protein>
<dbReference type="Pfam" id="PF00005">
    <property type="entry name" value="ABC_tran"/>
    <property type="match status" value="1"/>
</dbReference>
<dbReference type="CDD" id="cd07346">
    <property type="entry name" value="ABC_6TM_exporters"/>
    <property type="match status" value="1"/>
</dbReference>
<comment type="caution">
    <text evidence="8">The sequence shown here is derived from an EMBL/GenBank/DDBJ whole genome shotgun (WGS) entry which is preliminary data.</text>
</comment>
<sequence>MAPSDPQRAGAQLLRTVVGAERRRVAGAAAGSIVHQACEALVPVMIGVVIDRAVAPGDGGALALWLVVLAALFVVLTVAYRVQLGVGMLAREQSEHALRMRLTRRILDPAGIVAGGPLAPADTVGSAGALVNVAGSDARETAQGIQGVVVAIGAVAALTISAVALLTISLPLGLLILLGTPPVVIALALIARPLERRSAVQQARAAEAASVASDLVRGIRVLKGIGAEPAAAARYRRASQTAKRATLRAAVSDNVLEGANVVIGGAFLALVAYVGGRLALDGSITIGDLVAAVGLTQFLLGPLQRIGWALGLLAQARGSAGRAATVLAVPPAVHGGTAALPATAAGALSVRGLSLGHGNGVSFEAAAGEQLGIVAPDPSDAARLLDLLARRRDPDAGGFAVDGIDVPALPVADAHRLLLVADHHADLFEGSVEQNLTAAVSNEDRLSAARRRAVLAASGADEAVAALPDGAATTVGERGARLSGGQRQRIALARALAADPPVLVLHDPTTAVDAATEARIADGVTALRHDRTTIVVATSPALLATCERVLLLEDGRIAEVGRHEELADASPRYREAVLR</sequence>
<keyword evidence="9" id="KW-1185">Reference proteome</keyword>
<dbReference type="PROSITE" id="PS00211">
    <property type="entry name" value="ABC_TRANSPORTER_1"/>
    <property type="match status" value="1"/>
</dbReference>
<evidence type="ECO:0000256" key="5">
    <source>
        <dbReference type="SAM" id="Phobius"/>
    </source>
</evidence>
<dbReference type="SUPFAM" id="SSF90123">
    <property type="entry name" value="ABC transporter transmembrane region"/>
    <property type="match status" value="1"/>
</dbReference>
<feature type="domain" description="ABC transmembrane type-1" evidence="7">
    <location>
        <begin position="26"/>
        <end position="315"/>
    </location>
</feature>